<accession>A0A0E9VG63</accession>
<protein>
    <submittedName>
        <fullName evidence="1">Uncharacterized protein</fullName>
    </submittedName>
</protein>
<dbReference type="EMBL" id="GBXM01031586">
    <property type="protein sequence ID" value="JAH76991.1"/>
    <property type="molecule type" value="Transcribed_RNA"/>
</dbReference>
<evidence type="ECO:0000313" key="1">
    <source>
        <dbReference type="EMBL" id="JAH76991.1"/>
    </source>
</evidence>
<dbReference type="AlphaFoldDB" id="A0A0E9VG63"/>
<name>A0A0E9VG63_ANGAN</name>
<proteinExistence type="predicted"/>
<sequence length="20" mass="2255">MDSGKDCAAIPRVTWFVDQD</sequence>
<reference evidence="1" key="1">
    <citation type="submission" date="2014-11" db="EMBL/GenBank/DDBJ databases">
        <authorList>
            <person name="Amaro Gonzalez C."/>
        </authorList>
    </citation>
    <scope>NUCLEOTIDE SEQUENCE</scope>
</reference>
<reference evidence="1" key="2">
    <citation type="journal article" date="2015" name="Fish Shellfish Immunol.">
        <title>Early steps in the European eel (Anguilla anguilla)-Vibrio vulnificus interaction in the gills: Role of the RtxA13 toxin.</title>
        <authorList>
            <person name="Callol A."/>
            <person name="Pajuelo D."/>
            <person name="Ebbesson L."/>
            <person name="Teles M."/>
            <person name="MacKenzie S."/>
            <person name="Amaro C."/>
        </authorList>
    </citation>
    <scope>NUCLEOTIDE SEQUENCE</scope>
</reference>
<organism evidence="1">
    <name type="scientific">Anguilla anguilla</name>
    <name type="common">European freshwater eel</name>
    <name type="synonym">Muraena anguilla</name>
    <dbReference type="NCBI Taxonomy" id="7936"/>
    <lineage>
        <taxon>Eukaryota</taxon>
        <taxon>Metazoa</taxon>
        <taxon>Chordata</taxon>
        <taxon>Craniata</taxon>
        <taxon>Vertebrata</taxon>
        <taxon>Euteleostomi</taxon>
        <taxon>Actinopterygii</taxon>
        <taxon>Neopterygii</taxon>
        <taxon>Teleostei</taxon>
        <taxon>Anguilliformes</taxon>
        <taxon>Anguillidae</taxon>
        <taxon>Anguilla</taxon>
    </lineage>
</organism>